<dbReference type="AlphaFoldDB" id="A0A1R1YGJ7"/>
<proteinExistence type="predicted"/>
<dbReference type="EMBL" id="LSSN01000081">
    <property type="protein sequence ID" value="OMJ25994.1"/>
    <property type="molecule type" value="Genomic_DNA"/>
</dbReference>
<name>A0A1R1YGJ7_9FUNG</name>
<sequence>MDPGGVVEVSSIGFNRSPTGRAHLSVQTGMIKAPGQSVGSEHCKDRDPNTFQEIGTEKKGLQGDPTKNFCRGGPCYKKMTFKARQGILSVPEKRF</sequence>
<evidence type="ECO:0000313" key="2">
    <source>
        <dbReference type="Proteomes" id="UP000187283"/>
    </source>
</evidence>
<organism evidence="1 2">
    <name type="scientific">Smittium culicis</name>
    <dbReference type="NCBI Taxonomy" id="133412"/>
    <lineage>
        <taxon>Eukaryota</taxon>
        <taxon>Fungi</taxon>
        <taxon>Fungi incertae sedis</taxon>
        <taxon>Zoopagomycota</taxon>
        <taxon>Kickxellomycotina</taxon>
        <taxon>Harpellomycetes</taxon>
        <taxon>Harpellales</taxon>
        <taxon>Legeriomycetaceae</taxon>
        <taxon>Smittium</taxon>
    </lineage>
</organism>
<reference evidence="1 2" key="1">
    <citation type="submission" date="2017-01" db="EMBL/GenBank/DDBJ databases">
        <authorList>
            <person name="Mah S.A."/>
            <person name="Swanson W.J."/>
            <person name="Moy G.W."/>
            <person name="Vacquier V.D."/>
        </authorList>
    </citation>
    <scope>NUCLEOTIDE SEQUENCE [LARGE SCALE GENOMIC DNA]</scope>
    <source>
        <strain evidence="1 2">GSMNP</strain>
    </source>
</reference>
<accession>A0A1R1YGJ7</accession>
<comment type="caution">
    <text evidence="1">The sequence shown here is derived from an EMBL/GenBank/DDBJ whole genome shotgun (WGS) entry which is preliminary data.</text>
</comment>
<evidence type="ECO:0000313" key="1">
    <source>
        <dbReference type="EMBL" id="OMJ25994.1"/>
    </source>
</evidence>
<dbReference type="Proteomes" id="UP000187283">
    <property type="component" value="Unassembled WGS sequence"/>
</dbReference>
<keyword evidence="2" id="KW-1185">Reference proteome</keyword>
<gene>
    <name evidence="1" type="ORF">AYI70_g513</name>
</gene>
<protein>
    <submittedName>
        <fullName evidence="1">Uncharacterized protein</fullName>
    </submittedName>
</protein>